<dbReference type="InterPro" id="IPR036846">
    <property type="entry name" value="GM2-AP_sf"/>
</dbReference>
<evidence type="ECO:0000313" key="2">
    <source>
        <dbReference type="Proteomes" id="UP000515158"/>
    </source>
</evidence>
<dbReference type="Proteomes" id="UP000515158">
    <property type="component" value="Unplaced"/>
</dbReference>
<organism evidence="3">
    <name type="scientific">Thrips palmi</name>
    <name type="common">Melon thrips</name>
    <dbReference type="NCBI Taxonomy" id="161013"/>
    <lineage>
        <taxon>Eukaryota</taxon>
        <taxon>Metazoa</taxon>
        <taxon>Ecdysozoa</taxon>
        <taxon>Arthropoda</taxon>
        <taxon>Hexapoda</taxon>
        <taxon>Insecta</taxon>
        <taxon>Pterygota</taxon>
        <taxon>Neoptera</taxon>
        <taxon>Paraneoptera</taxon>
        <taxon>Thysanoptera</taxon>
        <taxon>Terebrantia</taxon>
        <taxon>Thripoidea</taxon>
        <taxon>Thripidae</taxon>
        <taxon>Thrips</taxon>
    </lineage>
</organism>
<protein>
    <submittedName>
        <fullName evidence="3">Uncharacterized protein LOC117647820</fullName>
    </submittedName>
</protein>
<dbReference type="OrthoDB" id="8213594at2759"/>
<evidence type="ECO:0000313" key="3">
    <source>
        <dbReference type="RefSeq" id="XP_034245679.1"/>
    </source>
</evidence>
<reference evidence="3" key="1">
    <citation type="submission" date="2025-08" db="UniProtKB">
        <authorList>
            <consortium name="RefSeq"/>
        </authorList>
    </citation>
    <scope>IDENTIFICATION</scope>
    <source>
        <tissue evidence="3">Total insect</tissue>
    </source>
</reference>
<evidence type="ECO:0000256" key="1">
    <source>
        <dbReference type="ARBA" id="ARBA00022729"/>
    </source>
</evidence>
<name>A0A6P8ZQD8_THRPL</name>
<dbReference type="KEGG" id="tpal:117647820"/>
<dbReference type="RefSeq" id="XP_034245679.1">
    <property type="nucleotide sequence ID" value="XM_034389788.1"/>
</dbReference>
<sequence length="186" mass="20639">MYTSCVRAAFAGPYVAIVRELGFCPECDNDEDFKIEGALRSNRSSKANLFFNGNVTVKNDIFSPGATTVTIDVAKWDTVSGWREHFLVMPIGDLCSAMQDIGKDLVEVVVKHVKGFPPKCPVPNTIYNVTNTPARIGQLRHFPVLPYGRFRAHVLNFHAKRPGVKRPRGCTKIIADVSQTFARPTT</sequence>
<accession>A0A6P8ZQD8</accession>
<proteinExistence type="predicted"/>
<dbReference type="AlphaFoldDB" id="A0A6P8ZQD8"/>
<dbReference type="InParanoid" id="A0A6P8ZQD8"/>
<dbReference type="Gene3D" id="2.70.220.10">
    <property type="entry name" value="Ganglioside GM2 activator"/>
    <property type="match status" value="1"/>
</dbReference>
<dbReference type="GeneID" id="117647820"/>
<keyword evidence="1" id="KW-0732">Signal</keyword>
<gene>
    <name evidence="3" type="primary">LOC117647820</name>
</gene>
<keyword evidence="2" id="KW-1185">Reference proteome</keyword>